<accession>A0AC58STJ3</accession>
<dbReference type="RefSeq" id="XP_075088292.1">
    <property type="nucleotide sequence ID" value="XM_075232191.1"/>
</dbReference>
<sequence length="233" mass="27087">MAKQVMQSVNFSDICYIPELNGENYKIWKERILLHLGRMNIDYAIRKDGPHITETSTLVDIALHEQCERSNRLSTMSSRPKLLAIDEQFETSDKALVSILIIKFSSTKLISVRGVREHIMKTPDLEAQWKTLEVEMSETFLVHYILNSLPQQYAPFNISYNTYKDKWSINELLTMCVQEDGRLSMETRESAFMDTQGKRKHQAKKKGKERILVFFLLKEGPHEEGLRQVSEMA</sequence>
<proteinExistence type="predicted"/>
<evidence type="ECO:0000313" key="2">
    <source>
        <dbReference type="RefSeq" id="XP_075088292.1"/>
    </source>
</evidence>
<reference evidence="1" key="1">
    <citation type="journal article" date="2014" name="Nat. Commun.">
        <title>The tobacco genome sequence and its comparison with those of tomato and potato.</title>
        <authorList>
            <person name="Sierro N."/>
            <person name="Battey J.N."/>
            <person name="Ouadi S."/>
            <person name="Bakaher N."/>
            <person name="Bovet L."/>
            <person name="Willig A."/>
            <person name="Goepfert S."/>
            <person name="Peitsch M.C."/>
            <person name="Ivanov N.V."/>
        </authorList>
    </citation>
    <scope>NUCLEOTIDE SEQUENCE [LARGE SCALE GENOMIC DNA]</scope>
</reference>
<name>A0AC58STJ3_TOBAC</name>
<gene>
    <name evidence="2" type="primary">LOC142170310</name>
</gene>
<organism evidence="1 2">
    <name type="scientific">Nicotiana tabacum</name>
    <name type="common">Common tobacco</name>
    <dbReference type="NCBI Taxonomy" id="4097"/>
    <lineage>
        <taxon>Eukaryota</taxon>
        <taxon>Viridiplantae</taxon>
        <taxon>Streptophyta</taxon>
        <taxon>Embryophyta</taxon>
        <taxon>Tracheophyta</taxon>
        <taxon>Spermatophyta</taxon>
        <taxon>Magnoliopsida</taxon>
        <taxon>eudicotyledons</taxon>
        <taxon>Gunneridae</taxon>
        <taxon>Pentapetalae</taxon>
        <taxon>asterids</taxon>
        <taxon>lamiids</taxon>
        <taxon>Solanales</taxon>
        <taxon>Solanaceae</taxon>
        <taxon>Nicotianoideae</taxon>
        <taxon>Nicotianeae</taxon>
        <taxon>Nicotiana</taxon>
    </lineage>
</organism>
<keyword evidence="1" id="KW-1185">Reference proteome</keyword>
<evidence type="ECO:0000313" key="1">
    <source>
        <dbReference type="Proteomes" id="UP000790787"/>
    </source>
</evidence>
<dbReference type="Proteomes" id="UP000790787">
    <property type="component" value="Chromosome 16"/>
</dbReference>
<protein>
    <submittedName>
        <fullName evidence="2">Uncharacterized protein LOC142170310</fullName>
    </submittedName>
</protein>
<reference evidence="2" key="2">
    <citation type="submission" date="2025-08" db="UniProtKB">
        <authorList>
            <consortium name="RefSeq"/>
        </authorList>
    </citation>
    <scope>IDENTIFICATION</scope>
    <source>
        <tissue evidence="2">Leaf</tissue>
    </source>
</reference>